<evidence type="ECO:0000313" key="4">
    <source>
        <dbReference type="Proteomes" id="UP000715441"/>
    </source>
</evidence>
<organism evidence="3 4">
    <name type="scientific">Amycolatopsis acididurans</name>
    <dbReference type="NCBI Taxonomy" id="2724524"/>
    <lineage>
        <taxon>Bacteria</taxon>
        <taxon>Bacillati</taxon>
        <taxon>Actinomycetota</taxon>
        <taxon>Actinomycetes</taxon>
        <taxon>Pseudonocardiales</taxon>
        <taxon>Pseudonocardiaceae</taxon>
        <taxon>Amycolatopsis</taxon>
    </lineage>
</organism>
<dbReference type="EMBL" id="JAAXLS010000009">
    <property type="protein sequence ID" value="NKQ54450.1"/>
    <property type="molecule type" value="Genomic_DNA"/>
</dbReference>
<reference evidence="3 4" key="1">
    <citation type="submission" date="2020-04" db="EMBL/GenBank/DDBJ databases">
        <title>Novel species.</title>
        <authorList>
            <person name="Teo W.F.A."/>
            <person name="Lipun K."/>
            <person name="Srisuk N."/>
            <person name="Duangmal K."/>
        </authorList>
    </citation>
    <scope>NUCLEOTIDE SEQUENCE [LARGE SCALE GENOMIC DNA]</scope>
    <source>
        <strain evidence="3 4">K13G38</strain>
    </source>
</reference>
<feature type="domain" description="ChsH2 C-terminal OB-fold" evidence="1">
    <location>
        <begin position="56"/>
        <end position="121"/>
    </location>
</feature>
<feature type="domain" description="ChsH2 rubredoxin-like zinc ribbon" evidence="2">
    <location>
        <begin position="19"/>
        <end position="55"/>
    </location>
</feature>
<proteinExistence type="predicted"/>
<dbReference type="Pfam" id="PF12172">
    <property type="entry name" value="zf-ChsH2"/>
    <property type="match status" value="1"/>
</dbReference>
<dbReference type="Pfam" id="PF01796">
    <property type="entry name" value="OB_ChsH2_C"/>
    <property type="match status" value="1"/>
</dbReference>
<dbReference type="Gene3D" id="6.10.30.10">
    <property type="match status" value="1"/>
</dbReference>
<evidence type="ECO:0008006" key="5">
    <source>
        <dbReference type="Google" id="ProtNLM"/>
    </source>
</evidence>
<dbReference type="Proteomes" id="UP000715441">
    <property type="component" value="Unassembled WGS sequence"/>
</dbReference>
<sequence length="138" mass="14899">MNATIGIPPAVTEETEPFWNAARDGRLLIERCRDCGAESFPPRGICRSCRARTMEWTEITGAGGEVYSLTVNHQRWLPDLEVPYAIVLVEFPGHPGVRVAGRLRGCSPEDATIGMRVEVGFEPGPGGFAIPSFVAGTA</sequence>
<dbReference type="PANTHER" id="PTHR34075:SF5">
    <property type="entry name" value="BLR3430 PROTEIN"/>
    <property type="match status" value="1"/>
</dbReference>
<accession>A0ABX1J3S0</accession>
<dbReference type="InterPro" id="IPR002878">
    <property type="entry name" value="ChsH2_C"/>
</dbReference>
<evidence type="ECO:0000259" key="1">
    <source>
        <dbReference type="Pfam" id="PF01796"/>
    </source>
</evidence>
<protein>
    <recommendedName>
        <fullName evidence="5">Zn-ribbon domain-containing OB-fold protein</fullName>
    </recommendedName>
</protein>
<dbReference type="InterPro" id="IPR052513">
    <property type="entry name" value="Thioester_dehydratase-like"/>
</dbReference>
<dbReference type="InterPro" id="IPR012340">
    <property type="entry name" value="NA-bd_OB-fold"/>
</dbReference>
<dbReference type="PANTHER" id="PTHR34075">
    <property type="entry name" value="BLR3430 PROTEIN"/>
    <property type="match status" value="1"/>
</dbReference>
<evidence type="ECO:0000259" key="2">
    <source>
        <dbReference type="Pfam" id="PF12172"/>
    </source>
</evidence>
<dbReference type="InterPro" id="IPR022002">
    <property type="entry name" value="ChsH2_Znr"/>
</dbReference>
<keyword evidence="4" id="KW-1185">Reference proteome</keyword>
<name>A0ABX1J3S0_9PSEU</name>
<dbReference type="RefSeq" id="WP_168516351.1">
    <property type="nucleotide sequence ID" value="NZ_JAAXLS010000009.1"/>
</dbReference>
<gene>
    <name evidence="3" type="ORF">HFP15_16335</name>
</gene>
<comment type="caution">
    <text evidence="3">The sequence shown here is derived from an EMBL/GenBank/DDBJ whole genome shotgun (WGS) entry which is preliminary data.</text>
</comment>
<evidence type="ECO:0000313" key="3">
    <source>
        <dbReference type="EMBL" id="NKQ54450.1"/>
    </source>
</evidence>
<dbReference type="SUPFAM" id="SSF50249">
    <property type="entry name" value="Nucleic acid-binding proteins"/>
    <property type="match status" value="1"/>
</dbReference>